<evidence type="ECO:0000313" key="3">
    <source>
        <dbReference type="Proteomes" id="UP001174691"/>
    </source>
</evidence>
<feature type="compositionally biased region" description="Basic and acidic residues" evidence="1">
    <location>
        <begin position="13"/>
        <end position="31"/>
    </location>
</feature>
<evidence type="ECO:0000313" key="2">
    <source>
        <dbReference type="EMBL" id="KAJ9133203.1"/>
    </source>
</evidence>
<keyword evidence="3" id="KW-1185">Reference proteome</keyword>
<proteinExistence type="predicted"/>
<gene>
    <name evidence="2" type="ORF">NKR19_g9155</name>
</gene>
<dbReference type="Proteomes" id="UP001174691">
    <property type="component" value="Unassembled WGS sequence"/>
</dbReference>
<protein>
    <submittedName>
        <fullName evidence="2">Uncharacterized protein</fullName>
    </submittedName>
</protein>
<dbReference type="AlphaFoldDB" id="A0AA38RIV4"/>
<feature type="region of interest" description="Disordered" evidence="1">
    <location>
        <begin position="1"/>
        <end position="105"/>
    </location>
</feature>
<organism evidence="2 3">
    <name type="scientific">Coniochaeta hoffmannii</name>
    <dbReference type="NCBI Taxonomy" id="91930"/>
    <lineage>
        <taxon>Eukaryota</taxon>
        <taxon>Fungi</taxon>
        <taxon>Dikarya</taxon>
        <taxon>Ascomycota</taxon>
        <taxon>Pezizomycotina</taxon>
        <taxon>Sordariomycetes</taxon>
        <taxon>Sordariomycetidae</taxon>
        <taxon>Coniochaetales</taxon>
        <taxon>Coniochaetaceae</taxon>
        <taxon>Coniochaeta</taxon>
    </lineage>
</organism>
<sequence>MSLVDLTGRRGRRLDNDGGHPQDGETDRPDGGGDAEGMVMGKVADGEDDEARGDYCYGLRHPKSSVDPDTATGSRPPTRGDDSAASPGAGTIGLGLSPNTNRSPVRSDAAALRGRMGRRETCVVNCAITATNWPHTGGRRFNKPIVVDLDLPVWAWELEQEDEASRAAVRDE</sequence>
<dbReference type="EMBL" id="JANBVN010000207">
    <property type="protein sequence ID" value="KAJ9133203.1"/>
    <property type="molecule type" value="Genomic_DNA"/>
</dbReference>
<reference evidence="2" key="1">
    <citation type="submission" date="2022-07" db="EMBL/GenBank/DDBJ databases">
        <title>Fungi with potential for degradation of polypropylene.</title>
        <authorList>
            <person name="Gostincar C."/>
        </authorList>
    </citation>
    <scope>NUCLEOTIDE SEQUENCE</scope>
    <source>
        <strain evidence="2">EXF-13287</strain>
    </source>
</reference>
<comment type="caution">
    <text evidence="2">The sequence shown here is derived from an EMBL/GenBank/DDBJ whole genome shotgun (WGS) entry which is preliminary data.</text>
</comment>
<evidence type="ECO:0000256" key="1">
    <source>
        <dbReference type="SAM" id="MobiDB-lite"/>
    </source>
</evidence>
<accession>A0AA38RIV4</accession>
<name>A0AA38RIV4_9PEZI</name>